<evidence type="ECO:0000313" key="1">
    <source>
        <dbReference type="EMBL" id="SCL76533.1"/>
    </source>
</evidence>
<dbReference type="AlphaFoldDB" id="A0A1M4MNS8"/>
<dbReference type="STRING" id="118126.L21_2467"/>
<reference evidence="1 2" key="1">
    <citation type="submission" date="2016-08" db="EMBL/GenBank/DDBJ databases">
        <authorList>
            <person name="Seilhamer J.J."/>
        </authorList>
    </citation>
    <scope>NUCLEOTIDE SEQUENCE [LARGE SCALE GENOMIC DNA]</scope>
    <source>
        <strain evidence="1">L21-II-0</strain>
    </source>
</reference>
<organism evidence="1 2">
    <name type="scientific">Methanoculleus chikugoensis</name>
    <dbReference type="NCBI Taxonomy" id="118126"/>
    <lineage>
        <taxon>Archaea</taxon>
        <taxon>Methanobacteriati</taxon>
        <taxon>Methanobacteriota</taxon>
        <taxon>Stenosarchaea group</taxon>
        <taxon>Methanomicrobia</taxon>
        <taxon>Methanomicrobiales</taxon>
        <taxon>Methanomicrobiaceae</taxon>
        <taxon>Methanoculleus</taxon>
    </lineage>
</organism>
<evidence type="ECO:0000313" key="2">
    <source>
        <dbReference type="Proteomes" id="UP000184671"/>
    </source>
</evidence>
<sequence>MKEEIRRTVELLAPEGGVVEVRALADGATHSGYFDDHSALARAAEALDADPAVAGIYVTLNTVNPALLARRRERAACEPERVPGSWGNERSGREAF</sequence>
<accession>A0A1M4MNS8</accession>
<dbReference type="Proteomes" id="UP000184671">
    <property type="component" value="Unassembled WGS sequence"/>
</dbReference>
<name>A0A1M4MNS8_9EURY</name>
<protein>
    <submittedName>
        <fullName evidence="1">Uncharacterized protein</fullName>
    </submittedName>
</protein>
<gene>
    <name evidence="1" type="ORF">L21_2467</name>
</gene>
<dbReference type="EMBL" id="FMID01000061">
    <property type="protein sequence ID" value="SCL76533.1"/>
    <property type="molecule type" value="Genomic_DNA"/>
</dbReference>
<proteinExistence type="predicted"/>